<dbReference type="Proteomes" id="UP000823775">
    <property type="component" value="Unassembled WGS sequence"/>
</dbReference>
<gene>
    <name evidence="1" type="ORF">HAX54_048375</name>
</gene>
<keyword evidence="2" id="KW-1185">Reference proteome</keyword>
<sequence>MFSCLITSASFLERSVLLQKALASGRNIPSAVSSEERSTFFPADLDLLGVPLVLSLQDYWINPFSILNLTGLLNFFSNLDWDEFQIQTGTLKPKVYGTKKWTK</sequence>
<evidence type="ECO:0000313" key="2">
    <source>
        <dbReference type="Proteomes" id="UP000823775"/>
    </source>
</evidence>
<evidence type="ECO:0000313" key="1">
    <source>
        <dbReference type="EMBL" id="MCD7462374.1"/>
    </source>
</evidence>
<proteinExistence type="predicted"/>
<reference evidence="1 2" key="1">
    <citation type="journal article" date="2021" name="BMC Genomics">
        <title>Datura genome reveals duplications of psychoactive alkaloid biosynthetic genes and high mutation rate following tissue culture.</title>
        <authorList>
            <person name="Rajewski A."/>
            <person name="Carter-House D."/>
            <person name="Stajich J."/>
            <person name="Litt A."/>
        </authorList>
    </citation>
    <scope>NUCLEOTIDE SEQUENCE [LARGE SCALE GENOMIC DNA]</scope>
    <source>
        <strain evidence="1">AR-01</strain>
    </source>
</reference>
<comment type="caution">
    <text evidence="1">The sequence shown here is derived from an EMBL/GenBank/DDBJ whole genome shotgun (WGS) entry which is preliminary data.</text>
</comment>
<accession>A0ABS8STL9</accession>
<dbReference type="EMBL" id="JACEIK010000798">
    <property type="protein sequence ID" value="MCD7462374.1"/>
    <property type="molecule type" value="Genomic_DNA"/>
</dbReference>
<organism evidence="1 2">
    <name type="scientific">Datura stramonium</name>
    <name type="common">Jimsonweed</name>
    <name type="synonym">Common thornapple</name>
    <dbReference type="NCBI Taxonomy" id="4076"/>
    <lineage>
        <taxon>Eukaryota</taxon>
        <taxon>Viridiplantae</taxon>
        <taxon>Streptophyta</taxon>
        <taxon>Embryophyta</taxon>
        <taxon>Tracheophyta</taxon>
        <taxon>Spermatophyta</taxon>
        <taxon>Magnoliopsida</taxon>
        <taxon>eudicotyledons</taxon>
        <taxon>Gunneridae</taxon>
        <taxon>Pentapetalae</taxon>
        <taxon>asterids</taxon>
        <taxon>lamiids</taxon>
        <taxon>Solanales</taxon>
        <taxon>Solanaceae</taxon>
        <taxon>Solanoideae</taxon>
        <taxon>Datureae</taxon>
        <taxon>Datura</taxon>
    </lineage>
</organism>
<name>A0ABS8STL9_DATST</name>
<protein>
    <submittedName>
        <fullName evidence="1">Uncharacterized protein</fullName>
    </submittedName>
</protein>